<name>A0AAD5LD17_PYTIN</name>
<dbReference type="InterPro" id="IPR008978">
    <property type="entry name" value="HSP20-like_chaperone"/>
</dbReference>
<dbReference type="PANTHER" id="PTHR13164">
    <property type="entry name" value="CALICYLIN BINDING PROTEIN"/>
    <property type="match status" value="1"/>
</dbReference>
<proteinExistence type="predicted"/>
<evidence type="ECO:0000313" key="2">
    <source>
        <dbReference type="EMBL" id="KAJ0396797.1"/>
    </source>
</evidence>
<dbReference type="Gene3D" id="2.60.40.790">
    <property type="match status" value="1"/>
</dbReference>
<reference evidence="2" key="1">
    <citation type="submission" date="2021-12" db="EMBL/GenBank/DDBJ databases">
        <title>Prjna785345.</title>
        <authorList>
            <person name="Rujirawat T."/>
            <person name="Krajaejun T."/>
        </authorList>
    </citation>
    <scope>NUCLEOTIDE SEQUENCE</scope>
    <source>
        <strain evidence="2">Pi057C3</strain>
    </source>
</reference>
<dbReference type="GO" id="GO:0005634">
    <property type="term" value="C:nucleus"/>
    <property type="evidence" value="ECO:0007669"/>
    <property type="project" value="TreeGrafter"/>
</dbReference>
<evidence type="ECO:0008006" key="4">
    <source>
        <dbReference type="Google" id="ProtNLM"/>
    </source>
</evidence>
<sequence length="239" mass="27189">MPTTTDTTTPPLFLPYVYMPSADASYVKLVTPWGELHAEKRQLALSAVAVVVIVATAWAVRLFQNRQWRQASSLERDPRNRSQTKEARQARSALQENIIKKGENSYYYAHQARGDQLTKEELKKTMVSSYGWTDNKKTVSIYLTDDAVVDMKDEQLQLHCQKWTATSLSMDLVTDADAKLAKSLVIPTLFDRVSDVKWKVKKNQLTVTLTKVEATPWTSLNGAAKNLEEHIEYDESLYD</sequence>
<feature type="transmembrane region" description="Helical" evidence="1">
    <location>
        <begin position="43"/>
        <end position="63"/>
    </location>
</feature>
<keyword evidence="1" id="KW-0472">Membrane</keyword>
<dbReference type="AlphaFoldDB" id="A0AAD5LD17"/>
<accession>A0AAD5LD17</accession>
<dbReference type="SUPFAM" id="SSF49764">
    <property type="entry name" value="HSP20-like chaperones"/>
    <property type="match status" value="1"/>
</dbReference>
<keyword evidence="1" id="KW-0812">Transmembrane</keyword>
<dbReference type="EMBL" id="JAKCXM010000279">
    <property type="protein sequence ID" value="KAJ0396797.1"/>
    <property type="molecule type" value="Genomic_DNA"/>
</dbReference>
<comment type="caution">
    <text evidence="2">The sequence shown here is derived from an EMBL/GenBank/DDBJ whole genome shotgun (WGS) entry which is preliminary data.</text>
</comment>
<keyword evidence="1" id="KW-1133">Transmembrane helix</keyword>
<gene>
    <name evidence="2" type="ORF">P43SY_007693</name>
</gene>
<dbReference type="PANTHER" id="PTHR13164:SF6">
    <property type="entry name" value="CS DOMAIN-CONTAINING PROTEIN"/>
    <property type="match status" value="1"/>
</dbReference>
<dbReference type="Proteomes" id="UP001209570">
    <property type="component" value="Unassembled WGS sequence"/>
</dbReference>
<keyword evidence="3" id="KW-1185">Reference proteome</keyword>
<organism evidence="2 3">
    <name type="scientific">Pythium insidiosum</name>
    <name type="common">Pythiosis disease agent</name>
    <dbReference type="NCBI Taxonomy" id="114742"/>
    <lineage>
        <taxon>Eukaryota</taxon>
        <taxon>Sar</taxon>
        <taxon>Stramenopiles</taxon>
        <taxon>Oomycota</taxon>
        <taxon>Peronosporomycetes</taxon>
        <taxon>Pythiales</taxon>
        <taxon>Pythiaceae</taxon>
        <taxon>Pythium</taxon>
    </lineage>
</organism>
<protein>
    <recommendedName>
        <fullName evidence="4">CS domain-containing protein</fullName>
    </recommendedName>
</protein>
<evidence type="ECO:0000256" key="1">
    <source>
        <dbReference type="SAM" id="Phobius"/>
    </source>
</evidence>
<dbReference type="InterPro" id="IPR052289">
    <property type="entry name" value="Calcyclin-binding_UBL-bridge"/>
</dbReference>
<evidence type="ECO:0000313" key="3">
    <source>
        <dbReference type="Proteomes" id="UP001209570"/>
    </source>
</evidence>